<name>A0A1E8CKW0_9GAMM</name>
<evidence type="ECO:0000313" key="6">
    <source>
        <dbReference type="EMBL" id="OFE13044.1"/>
    </source>
</evidence>
<dbReference type="RefSeq" id="WP_070116655.1">
    <property type="nucleotide sequence ID" value="NZ_CAXATG010000001.1"/>
</dbReference>
<evidence type="ECO:0000259" key="5">
    <source>
        <dbReference type="Pfam" id="PF12740"/>
    </source>
</evidence>
<dbReference type="PANTHER" id="PTHR10272:SF0">
    <property type="entry name" value="PLATELET-ACTIVATING FACTOR ACETYLHYDROLASE"/>
    <property type="match status" value="1"/>
</dbReference>
<dbReference type="Pfam" id="PF03403">
    <property type="entry name" value="PAF-AH_p_II"/>
    <property type="match status" value="1"/>
</dbReference>
<dbReference type="InterPro" id="IPR029058">
    <property type="entry name" value="AB_hydrolase_fold"/>
</dbReference>
<reference evidence="7" key="1">
    <citation type="submission" date="2016-07" db="EMBL/GenBank/DDBJ databases">
        <authorList>
            <person name="Florea S."/>
            <person name="Webb J.S."/>
            <person name="Jaromczyk J."/>
            <person name="Schardl C.L."/>
        </authorList>
    </citation>
    <scope>NUCLEOTIDE SEQUENCE [LARGE SCALE GENOMIC DNA]</scope>
    <source>
        <strain evidence="7">KCTC 42131</strain>
    </source>
</reference>
<comment type="caution">
    <text evidence="6">The sequence shown here is derived from an EMBL/GenBank/DDBJ whole genome shotgun (WGS) entry which is preliminary data.</text>
</comment>
<dbReference type="OrthoDB" id="9814760at2"/>
<organism evidence="6 7">
    <name type="scientific">Pseudohongiella acticola</name>
    <dbReference type="NCBI Taxonomy" id="1524254"/>
    <lineage>
        <taxon>Bacteria</taxon>
        <taxon>Pseudomonadati</taxon>
        <taxon>Pseudomonadota</taxon>
        <taxon>Gammaproteobacteria</taxon>
        <taxon>Pseudomonadales</taxon>
        <taxon>Pseudohongiellaceae</taxon>
        <taxon>Pseudohongiella</taxon>
    </lineage>
</organism>
<evidence type="ECO:0000256" key="2">
    <source>
        <dbReference type="ARBA" id="ARBA00022963"/>
    </source>
</evidence>
<dbReference type="GO" id="GO:0016042">
    <property type="term" value="P:lipid catabolic process"/>
    <property type="evidence" value="ECO:0007669"/>
    <property type="project" value="UniProtKB-KW"/>
</dbReference>
<dbReference type="STRING" id="1524254.PHACT_07760"/>
<gene>
    <name evidence="6" type="ORF">PHACT_07760</name>
</gene>
<evidence type="ECO:0000256" key="4">
    <source>
        <dbReference type="SAM" id="SignalP"/>
    </source>
</evidence>
<feature type="chain" id="PRO_5009212139" evidence="4">
    <location>
        <begin position="20"/>
        <end position="430"/>
    </location>
</feature>
<evidence type="ECO:0000256" key="3">
    <source>
        <dbReference type="ARBA" id="ARBA00023098"/>
    </source>
</evidence>
<dbReference type="Proteomes" id="UP000175669">
    <property type="component" value="Unassembled WGS sequence"/>
</dbReference>
<dbReference type="AlphaFoldDB" id="A0A1E8CKW0"/>
<dbReference type="Pfam" id="PF12740">
    <property type="entry name" value="PETase"/>
    <property type="match status" value="1"/>
</dbReference>
<dbReference type="Gene3D" id="3.40.50.1820">
    <property type="entry name" value="alpha/beta hydrolase"/>
    <property type="match status" value="1"/>
</dbReference>
<feature type="signal peptide" evidence="4">
    <location>
        <begin position="1"/>
        <end position="19"/>
    </location>
</feature>
<dbReference type="InterPro" id="IPR041127">
    <property type="entry name" value="PET_hydrolase/cutinase-like"/>
</dbReference>
<evidence type="ECO:0000256" key="1">
    <source>
        <dbReference type="ARBA" id="ARBA00022801"/>
    </source>
</evidence>
<feature type="domain" description="PET hydrolase/cutinase-like" evidence="5">
    <location>
        <begin position="254"/>
        <end position="331"/>
    </location>
</feature>
<keyword evidence="7" id="KW-1185">Reference proteome</keyword>
<dbReference type="EMBL" id="MASR01000001">
    <property type="protein sequence ID" value="OFE13044.1"/>
    <property type="molecule type" value="Genomic_DNA"/>
</dbReference>
<dbReference type="PANTHER" id="PTHR10272">
    <property type="entry name" value="PLATELET-ACTIVATING FACTOR ACETYLHYDROLASE"/>
    <property type="match status" value="1"/>
</dbReference>
<keyword evidence="2" id="KW-0442">Lipid degradation</keyword>
<keyword evidence="4" id="KW-0732">Signal</keyword>
<keyword evidence="1 6" id="KW-0378">Hydrolase</keyword>
<accession>A0A1E8CKW0</accession>
<sequence>MRTLIVALLMTLISSALHAQTNRIDLIRPDAPELAHFGEFDIGVRTVDVTDGERADVLNMQRDEETPLYDRTLTLEIWYPAQLSADQTPGTQYQARTRNVDLTATLHGRAVRDADPLRGESRYPLIIISHGYPGNRYLLSHLGENLASKGYVVASIDHRDSTYEDQQNINSTLYNRAMDQRFVLSAIADFGADDDHFLGGVVDADNTGLIGYSMGGYGAVNNLGAGYSDGGVGFIAAPPNRLLDELAASNPDFSASLDPRIKAGVPIAPWGMNTGFWDAEGLAGIQVPTLFVAGDADTTSGYENGIKAIYDGAVNSDRYMLVFKNAGHSAAAPIPLPVEFLDREDTSGAGHYTDAVWDTLRMNNILQHFVTAFLDLHLKGDTDKAAYLDVVEDGADGVYAMNPNGQARGDHTYWRGFGQGSAVGLKLYRN</sequence>
<protein>
    <submittedName>
        <fullName evidence="6">Dienelactone hydrolase</fullName>
    </submittedName>
</protein>
<evidence type="ECO:0000313" key="7">
    <source>
        <dbReference type="Proteomes" id="UP000175669"/>
    </source>
</evidence>
<keyword evidence="3" id="KW-0443">Lipid metabolism</keyword>
<dbReference type="GO" id="GO:0003847">
    <property type="term" value="F:1-alkyl-2-acetylglycerophosphocholine esterase activity"/>
    <property type="evidence" value="ECO:0007669"/>
    <property type="project" value="TreeGrafter"/>
</dbReference>
<dbReference type="SUPFAM" id="SSF53474">
    <property type="entry name" value="alpha/beta-Hydrolases"/>
    <property type="match status" value="1"/>
</dbReference>
<proteinExistence type="predicted"/>